<evidence type="ECO:0000313" key="6">
    <source>
        <dbReference type="Proteomes" id="UP000230885"/>
    </source>
</evidence>
<comment type="similarity">
    <text evidence="1 4">Belongs to the bacterial ribosomal protein bL19 family.</text>
</comment>
<comment type="caution">
    <text evidence="5">The sequence shown here is derived from an EMBL/GenBank/DDBJ whole genome shotgun (WGS) entry which is preliminary data.</text>
</comment>
<evidence type="ECO:0000256" key="2">
    <source>
        <dbReference type="ARBA" id="ARBA00022980"/>
    </source>
</evidence>
<dbReference type="SUPFAM" id="SSF50104">
    <property type="entry name" value="Translation proteins SH3-like domain"/>
    <property type="match status" value="1"/>
</dbReference>
<keyword evidence="3 4" id="KW-0687">Ribonucleoprotein</keyword>
<dbReference type="AlphaFoldDB" id="A0A2M8EVF5"/>
<gene>
    <name evidence="5" type="ORF">CO053_01245</name>
</gene>
<dbReference type="PANTHER" id="PTHR15680">
    <property type="entry name" value="RIBOSOMAL PROTEIN L19"/>
    <property type="match status" value="1"/>
</dbReference>
<protein>
    <recommendedName>
        <fullName evidence="4">50S ribosomal protein L19</fullName>
    </recommendedName>
</protein>
<dbReference type="GO" id="GO:0022625">
    <property type="term" value="C:cytosolic large ribosomal subunit"/>
    <property type="evidence" value="ECO:0007669"/>
    <property type="project" value="TreeGrafter"/>
</dbReference>
<dbReference type="InterPro" id="IPR038657">
    <property type="entry name" value="Ribosomal_bL19_sf"/>
</dbReference>
<dbReference type="PANTHER" id="PTHR15680:SF9">
    <property type="entry name" value="LARGE RIBOSOMAL SUBUNIT PROTEIN BL19M"/>
    <property type="match status" value="1"/>
</dbReference>
<dbReference type="EMBL" id="PFSE01000016">
    <property type="protein sequence ID" value="PJC29078.1"/>
    <property type="molecule type" value="Genomic_DNA"/>
</dbReference>
<evidence type="ECO:0000256" key="4">
    <source>
        <dbReference type="RuleBase" id="RU000559"/>
    </source>
</evidence>
<evidence type="ECO:0000313" key="5">
    <source>
        <dbReference type="EMBL" id="PJC29078.1"/>
    </source>
</evidence>
<dbReference type="InterPro" id="IPR008991">
    <property type="entry name" value="Translation_prot_SH3-like_sf"/>
</dbReference>
<dbReference type="Proteomes" id="UP000230885">
    <property type="component" value="Unassembled WGS sequence"/>
</dbReference>
<dbReference type="PRINTS" id="PR00061">
    <property type="entry name" value="RIBOSOMALL19"/>
</dbReference>
<sequence length="96" mass="11060">MANSCLIKETKISSGDLVKVYQVIKDKDKERTQIYEGRVISIRGRAPNKTFTVRKIGIDNVGIERIFPTELPSISKVEVKKSFLARRAKLYYLREN</sequence>
<dbReference type="Gene3D" id="2.30.30.790">
    <property type="match status" value="1"/>
</dbReference>
<dbReference type="GO" id="GO:0006412">
    <property type="term" value="P:translation"/>
    <property type="evidence" value="ECO:0007669"/>
    <property type="project" value="InterPro"/>
</dbReference>
<dbReference type="GO" id="GO:0003735">
    <property type="term" value="F:structural constituent of ribosome"/>
    <property type="evidence" value="ECO:0007669"/>
    <property type="project" value="InterPro"/>
</dbReference>
<accession>A0A2M8EVF5</accession>
<comment type="function">
    <text evidence="4">This protein is located at the 30S-50S ribosomal subunit interface and may play a role in the structure and function of the aminoacyl-tRNA binding site.</text>
</comment>
<evidence type="ECO:0000256" key="1">
    <source>
        <dbReference type="ARBA" id="ARBA00005781"/>
    </source>
</evidence>
<proteinExistence type="inferred from homology"/>
<name>A0A2M8EVF5_9BACT</name>
<keyword evidence="2 5" id="KW-0689">Ribosomal protein</keyword>
<dbReference type="InterPro" id="IPR001857">
    <property type="entry name" value="Ribosomal_bL19"/>
</dbReference>
<dbReference type="Pfam" id="PF01245">
    <property type="entry name" value="Ribosomal_L19"/>
    <property type="match status" value="1"/>
</dbReference>
<evidence type="ECO:0000256" key="3">
    <source>
        <dbReference type="ARBA" id="ARBA00023274"/>
    </source>
</evidence>
<reference evidence="6" key="1">
    <citation type="submission" date="2017-09" db="EMBL/GenBank/DDBJ databases">
        <title>Depth-based differentiation of microbial function through sediment-hosted aquifers and enrichment of novel symbionts in the deep terrestrial subsurface.</title>
        <authorList>
            <person name="Probst A.J."/>
            <person name="Ladd B."/>
            <person name="Jarett J.K."/>
            <person name="Geller-Mcgrath D.E."/>
            <person name="Sieber C.M.K."/>
            <person name="Emerson J.B."/>
            <person name="Anantharaman K."/>
            <person name="Thomas B.C."/>
            <person name="Malmstrom R."/>
            <person name="Stieglmeier M."/>
            <person name="Klingl A."/>
            <person name="Woyke T."/>
            <person name="Ryan C.M."/>
            <person name="Banfield J.F."/>
        </authorList>
    </citation>
    <scope>NUCLEOTIDE SEQUENCE [LARGE SCALE GENOMIC DNA]</scope>
</reference>
<organism evidence="5 6">
    <name type="scientific">Candidatus Shapirobacteria bacterium CG_4_9_14_0_2_um_filter_40_11</name>
    <dbReference type="NCBI Taxonomy" id="1974876"/>
    <lineage>
        <taxon>Bacteria</taxon>
        <taxon>Candidatus Shapironibacteriota</taxon>
    </lineage>
</organism>